<keyword evidence="1" id="KW-0175">Coiled coil</keyword>
<feature type="compositionally biased region" description="Basic and acidic residues" evidence="2">
    <location>
        <begin position="705"/>
        <end position="718"/>
    </location>
</feature>
<dbReference type="AlphaFoldDB" id="A0A0V0R6J1"/>
<feature type="coiled-coil region" evidence="1">
    <location>
        <begin position="310"/>
        <end position="337"/>
    </location>
</feature>
<evidence type="ECO:0000256" key="1">
    <source>
        <dbReference type="SAM" id="Coils"/>
    </source>
</evidence>
<dbReference type="Proteomes" id="UP000054937">
    <property type="component" value="Unassembled WGS sequence"/>
</dbReference>
<feature type="region of interest" description="Disordered" evidence="2">
    <location>
        <begin position="412"/>
        <end position="450"/>
    </location>
</feature>
<comment type="caution">
    <text evidence="3">The sequence shown here is derived from an EMBL/GenBank/DDBJ whole genome shotgun (WGS) entry which is preliminary data.</text>
</comment>
<dbReference type="InParanoid" id="A0A0V0R6J1"/>
<accession>A0A0V0R6J1</accession>
<reference evidence="3 4" key="1">
    <citation type="journal article" date="2015" name="Sci. Rep.">
        <title>Genome of the facultative scuticociliatosis pathogen Pseudocohnilembus persalinus provides insight into its virulence through horizontal gene transfer.</title>
        <authorList>
            <person name="Xiong J."/>
            <person name="Wang G."/>
            <person name="Cheng J."/>
            <person name="Tian M."/>
            <person name="Pan X."/>
            <person name="Warren A."/>
            <person name="Jiang C."/>
            <person name="Yuan D."/>
            <person name="Miao W."/>
        </authorList>
    </citation>
    <scope>NUCLEOTIDE SEQUENCE [LARGE SCALE GENOMIC DNA]</scope>
    <source>
        <strain evidence="3">36N120E</strain>
    </source>
</reference>
<feature type="region of interest" description="Disordered" evidence="2">
    <location>
        <begin position="223"/>
        <end position="287"/>
    </location>
</feature>
<organism evidence="3 4">
    <name type="scientific">Pseudocohnilembus persalinus</name>
    <name type="common">Ciliate</name>
    <dbReference type="NCBI Taxonomy" id="266149"/>
    <lineage>
        <taxon>Eukaryota</taxon>
        <taxon>Sar</taxon>
        <taxon>Alveolata</taxon>
        <taxon>Ciliophora</taxon>
        <taxon>Intramacronucleata</taxon>
        <taxon>Oligohymenophorea</taxon>
        <taxon>Scuticociliatia</taxon>
        <taxon>Philasterida</taxon>
        <taxon>Pseudocohnilembidae</taxon>
        <taxon>Pseudocohnilembus</taxon>
    </lineage>
</organism>
<feature type="region of interest" description="Disordered" evidence="2">
    <location>
        <begin position="184"/>
        <end position="203"/>
    </location>
</feature>
<protein>
    <submittedName>
        <fullName evidence="3">Uncharacterized protein</fullName>
    </submittedName>
</protein>
<feature type="region of interest" description="Disordered" evidence="2">
    <location>
        <begin position="457"/>
        <end position="476"/>
    </location>
</feature>
<keyword evidence="4" id="KW-1185">Reference proteome</keyword>
<gene>
    <name evidence="3" type="ORF">PPERSA_08495</name>
</gene>
<sequence>MSQDNIEIYKKKLYYVTKKSTTITDQEKSKIYQAIRNEQSQTVDDLQMLLDEQLKFEIVLEVCENVNQLPDDFQQDEQATMIDSNKQVDNQESQNYDQNLQKNNYNQYNDNNQNNGYYQQQNDYNSSYSNHNQQNQQYSTQNYSNSNISQNQEQVVQNYNRQYQNYDDNNSNNNGNIYKQDFQQSQQQNQYDQYPQQRQQLQMQQNQLYSQNIGYNNNLRAPIKQQNSAPSNNQRQQQQSQPIMQQSLSQHSDQSQNQMVNQLQPNQKRQSQQYPQEQNQDNTPQKKFDQKIQDLINSTIDIKTDTSSGYEQYQSKFNELRESIIKYKEDNKDKLEQYQDPNERFTKFFSLIPTNLKNFLHETLQIGQQMLNNILKKIISNIEKELRGKDIDQVLMYADEVGKIYRSFVEQAEKTTENKSKKSKKNQQKKEESARPSSSSQINQKEDSNQIGQKLESAPQKNEAFQKQQQSQINKSQQLITQNSVNLEKSNISSNLNIQKNISTNANTNKKSTSEKQKQPAKIIYEETKLPDYTDVQKQKIKECQNLFNIKGIESHLENKTNLYSVRNLLENELPLQFKKYMSTVLLSCIKEAYQERNGEEFQLFSNNNVYQEQKTVELFGIFKGQKLQPRKKRNLSSILSDDNPYKQKQIAFEYAQEKNFAQIQDVIAKKIKLSNRMDPFIDYQLQDRNQNEFCQNLIDNLKKEQEKQDKNQEEQNNQKKSKKGNKNPIDEMQKSQTLQDKLKSEKNQDQKKQQEEQKKQQQQKNEQIEIDRGKQLISLPKEINYNHLILHLSQQQDIHSKKILQKLLLNLDRTIRK</sequence>
<proteinExistence type="predicted"/>
<name>A0A0V0R6J1_PSEPJ</name>
<feature type="region of interest" description="Disordered" evidence="2">
    <location>
        <begin position="705"/>
        <end position="770"/>
    </location>
</feature>
<feature type="compositionally biased region" description="Low complexity" evidence="2">
    <location>
        <begin position="225"/>
        <end position="258"/>
    </location>
</feature>
<feature type="compositionally biased region" description="Low complexity" evidence="2">
    <location>
        <begin position="466"/>
        <end position="476"/>
    </location>
</feature>
<dbReference type="EMBL" id="LDAU01000040">
    <property type="protein sequence ID" value="KRX10092.1"/>
    <property type="molecule type" value="Genomic_DNA"/>
</dbReference>
<evidence type="ECO:0000313" key="3">
    <source>
        <dbReference type="EMBL" id="KRX10092.1"/>
    </source>
</evidence>
<evidence type="ECO:0000313" key="4">
    <source>
        <dbReference type="Proteomes" id="UP000054937"/>
    </source>
</evidence>
<evidence type="ECO:0000256" key="2">
    <source>
        <dbReference type="SAM" id="MobiDB-lite"/>
    </source>
</evidence>
<feature type="region of interest" description="Disordered" evidence="2">
    <location>
        <begin position="102"/>
        <end position="140"/>
    </location>
</feature>
<feature type="compositionally biased region" description="Polar residues" evidence="2">
    <location>
        <begin position="259"/>
        <end position="283"/>
    </location>
</feature>
<feature type="compositionally biased region" description="Basic and acidic residues" evidence="2">
    <location>
        <begin position="741"/>
        <end position="760"/>
    </location>
</feature>